<sequence>MSATESTSQRITLYDIAQRPPVEKSCCAPNPWKARFALNFKRLPYSTTWVGMLDIGRVRRSLGASACRKFADGGDFYTLPIVRDPSTGAVLGDSFDIAAYLEETYPGAGGGSLFPELPALDGFAFAPTVDFPTLLTLPRDGRHPRFGRFNLAVDTLFTTFAALAAGGMPLDPATADKVKAEFARRAGAEPGGEDFKLEGEARRATLEGFEAALGGLAGLFEGVGGSPFVLGKQVSYADFIVGAWLRMYCVTLSREEWERLRGWHGGVFGRLHDALDAYAQIQ</sequence>
<dbReference type="OrthoDB" id="4951845at2759"/>
<feature type="domain" description="GST N-terminal" evidence="1">
    <location>
        <begin position="29"/>
        <end position="104"/>
    </location>
</feature>
<dbReference type="AlphaFoldDB" id="A0A168B8H7"/>
<dbReference type="Gene3D" id="3.40.30.10">
    <property type="entry name" value="Glutaredoxin"/>
    <property type="match status" value="1"/>
</dbReference>
<dbReference type="Pfam" id="PF13409">
    <property type="entry name" value="GST_N_2"/>
    <property type="match status" value="1"/>
</dbReference>
<dbReference type="CDD" id="cd00299">
    <property type="entry name" value="GST_C_family"/>
    <property type="match status" value="1"/>
</dbReference>
<evidence type="ECO:0000313" key="3">
    <source>
        <dbReference type="EMBL" id="OAA69767.1"/>
    </source>
</evidence>
<evidence type="ECO:0000259" key="2">
    <source>
        <dbReference type="Pfam" id="PF22041"/>
    </source>
</evidence>
<dbReference type="InterPro" id="IPR036249">
    <property type="entry name" value="Thioredoxin-like_sf"/>
</dbReference>
<organism evidence="3 4">
    <name type="scientific">Cordyceps fumosorosea (strain ARSEF 2679)</name>
    <name type="common">Isaria fumosorosea</name>
    <dbReference type="NCBI Taxonomy" id="1081104"/>
    <lineage>
        <taxon>Eukaryota</taxon>
        <taxon>Fungi</taxon>
        <taxon>Dikarya</taxon>
        <taxon>Ascomycota</taxon>
        <taxon>Pezizomycotina</taxon>
        <taxon>Sordariomycetes</taxon>
        <taxon>Hypocreomycetidae</taxon>
        <taxon>Hypocreales</taxon>
        <taxon>Cordycipitaceae</taxon>
        <taxon>Cordyceps</taxon>
    </lineage>
</organism>
<keyword evidence="3" id="KW-0808">Transferase</keyword>
<dbReference type="GO" id="GO:0016740">
    <property type="term" value="F:transferase activity"/>
    <property type="evidence" value="ECO:0007669"/>
    <property type="project" value="UniProtKB-KW"/>
</dbReference>
<dbReference type="InterPro" id="IPR036282">
    <property type="entry name" value="Glutathione-S-Trfase_C_sf"/>
</dbReference>
<comment type="caution">
    <text evidence="3">The sequence shown here is derived from an EMBL/GenBank/DDBJ whole genome shotgun (WGS) entry which is preliminary data.</text>
</comment>
<dbReference type="InterPro" id="IPR004045">
    <property type="entry name" value="Glutathione_S-Trfase_N"/>
</dbReference>
<dbReference type="Proteomes" id="UP000076744">
    <property type="component" value="Unassembled WGS sequence"/>
</dbReference>
<dbReference type="SUPFAM" id="SSF52833">
    <property type="entry name" value="Thioredoxin-like"/>
    <property type="match status" value="1"/>
</dbReference>
<accession>A0A168B8H7</accession>
<reference evidence="3 4" key="1">
    <citation type="journal article" date="2016" name="Genome Biol. Evol.">
        <title>Divergent and convergent evolution of fungal pathogenicity.</title>
        <authorList>
            <person name="Shang Y."/>
            <person name="Xiao G."/>
            <person name="Zheng P."/>
            <person name="Cen K."/>
            <person name="Zhan S."/>
            <person name="Wang C."/>
        </authorList>
    </citation>
    <scope>NUCLEOTIDE SEQUENCE [LARGE SCALE GENOMIC DNA]</scope>
    <source>
        <strain evidence="3 4">ARSEF 2679</strain>
    </source>
</reference>
<dbReference type="CDD" id="cd03038">
    <property type="entry name" value="GST_N_etherase_LigE"/>
    <property type="match status" value="1"/>
</dbReference>
<dbReference type="Pfam" id="PF22041">
    <property type="entry name" value="GST_C_7"/>
    <property type="match status" value="1"/>
</dbReference>
<feature type="domain" description="Glutathione S-transferase UstS-like C-terminal" evidence="2">
    <location>
        <begin position="182"/>
        <end position="278"/>
    </location>
</feature>
<dbReference type="RefSeq" id="XP_018706371.1">
    <property type="nucleotide sequence ID" value="XM_018846643.1"/>
</dbReference>
<protein>
    <submittedName>
        <fullName evidence="3">Glutathione S-transferase</fullName>
    </submittedName>
</protein>
<dbReference type="InterPro" id="IPR054416">
    <property type="entry name" value="GST_UstS-like_C"/>
</dbReference>
<dbReference type="GeneID" id="30019329"/>
<keyword evidence="4" id="KW-1185">Reference proteome</keyword>
<dbReference type="Gene3D" id="1.20.1050.10">
    <property type="match status" value="1"/>
</dbReference>
<dbReference type="EMBL" id="AZHB01000005">
    <property type="protein sequence ID" value="OAA69767.1"/>
    <property type="molecule type" value="Genomic_DNA"/>
</dbReference>
<dbReference type="SUPFAM" id="SSF47616">
    <property type="entry name" value="GST C-terminal domain-like"/>
    <property type="match status" value="1"/>
</dbReference>
<proteinExistence type="predicted"/>
<evidence type="ECO:0000259" key="1">
    <source>
        <dbReference type="Pfam" id="PF13409"/>
    </source>
</evidence>
<name>A0A168B8H7_CORFA</name>
<evidence type="ECO:0000313" key="4">
    <source>
        <dbReference type="Proteomes" id="UP000076744"/>
    </source>
</evidence>
<dbReference type="STRING" id="1081104.A0A168B8H7"/>
<gene>
    <name evidence="3" type="ORF">ISF_03037</name>
</gene>